<feature type="region of interest" description="Disordered" evidence="2">
    <location>
        <begin position="346"/>
        <end position="394"/>
    </location>
</feature>
<dbReference type="Pfam" id="PF03732">
    <property type="entry name" value="Retrotrans_gag"/>
    <property type="match status" value="1"/>
</dbReference>
<evidence type="ECO:0000259" key="3">
    <source>
        <dbReference type="SMART" id="SM00343"/>
    </source>
</evidence>
<dbReference type="InterPro" id="IPR005162">
    <property type="entry name" value="Retrotrans_gag_dom"/>
</dbReference>
<organism evidence="4 5">
    <name type="scientific">Iris pallida</name>
    <name type="common">Sweet iris</name>
    <dbReference type="NCBI Taxonomy" id="29817"/>
    <lineage>
        <taxon>Eukaryota</taxon>
        <taxon>Viridiplantae</taxon>
        <taxon>Streptophyta</taxon>
        <taxon>Embryophyta</taxon>
        <taxon>Tracheophyta</taxon>
        <taxon>Spermatophyta</taxon>
        <taxon>Magnoliopsida</taxon>
        <taxon>Liliopsida</taxon>
        <taxon>Asparagales</taxon>
        <taxon>Iridaceae</taxon>
        <taxon>Iridoideae</taxon>
        <taxon>Irideae</taxon>
        <taxon>Iris</taxon>
    </lineage>
</organism>
<reference evidence="4" key="1">
    <citation type="journal article" date="2023" name="GigaByte">
        <title>Genome assembly of the bearded iris, Iris pallida Lam.</title>
        <authorList>
            <person name="Bruccoleri R.E."/>
            <person name="Oakeley E.J."/>
            <person name="Faust A.M.E."/>
            <person name="Altorfer M."/>
            <person name="Dessus-Babus S."/>
            <person name="Burckhardt D."/>
            <person name="Oertli M."/>
            <person name="Naumann U."/>
            <person name="Petersen F."/>
            <person name="Wong J."/>
        </authorList>
    </citation>
    <scope>NUCLEOTIDE SEQUENCE</scope>
    <source>
        <strain evidence="4">GSM-AAB239-AS_SAM_17_03QT</strain>
    </source>
</reference>
<feature type="compositionally biased region" description="Low complexity" evidence="2">
    <location>
        <begin position="370"/>
        <end position="394"/>
    </location>
</feature>
<evidence type="ECO:0000313" key="5">
    <source>
        <dbReference type="Proteomes" id="UP001140949"/>
    </source>
</evidence>
<dbReference type="SUPFAM" id="SSF57756">
    <property type="entry name" value="Retrovirus zinc finger-like domains"/>
    <property type="match status" value="1"/>
</dbReference>
<dbReference type="AlphaFoldDB" id="A0AAX6EQK0"/>
<reference evidence="4" key="2">
    <citation type="submission" date="2023-04" db="EMBL/GenBank/DDBJ databases">
        <authorList>
            <person name="Bruccoleri R.E."/>
            <person name="Oakeley E.J."/>
            <person name="Faust A.-M."/>
            <person name="Dessus-Babus S."/>
            <person name="Altorfer M."/>
            <person name="Burckhardt D."/>
            <person name="Oertli M."/>
            <person name="Naumann U."/>
            <person name="Petersen F."/>
            <person name="Wong J."/>
        </authorList>
    </citation>
    <scope>NUCLEOTIDE SEQUENCE</scope>
    <source>
        <strain evidence="4">GSM-AAB239-AS_SAM_17_03QT</strain>
        <tissue evidence="4">Leaf</tissue>
    </source>
</reference>
<accession>A0AAX6EQK0</accession>
<evidence type="ECO:0000256" key="1">
    <source>
        <dbReference type="SAM" id="Coils"/>
    </source>
</evidence>
<keyword evidence="5" id="KW-1185">Reference proteome</keyword>
<feature type="domain" description="CCHC-type" evidence="3">
    <location>
        <begin position="403"/>
        <end position="419"/>
    </location>
</feature>
<feature type="compositionally biased region" description="Polar residues" evidence="2">
    <location>
        <begin position="1"/>
        <end position="10"/>
    </location>
</feature>
<proteinExistence type="predicted"/>
<protein>
    <recommendedName>
        <fullName evidence="3">CCHC-type domain-containing protein</fullName>
    </recommendedName>
</protein>
<dbReference type="PANTHER" id="PTHR34482:SF36">
    <property type="entry name" value="RETROTRANSPOSON GAG DOMAIN-CONTAINING PROTEIN"/>
    <property type="match status" value="1"/>
</dbReference>
<dbReference type="Proteomes" id="UP001140949">
    <property type="component" value="Unassembled WGS sequence"/>
</dbReference>
<evidence type="ECO:0000256" key="2">
    <source>
        <dbReference type="SAM" id="MobiDB-lite"/>
    </source>
</evidence>
<gene>
    <name evidence="4" type="ORF">M6B38_177040</name>
</gene>
<feature type="coiled-coil region" evidence="1">
    <location>
        <begin position="119"/>
        <end position="146"/>
    </location>
</feature>
<dbReference type="EMBL" id="JANAVB010035017">
    <property type="protein sequence ID" value="KAJ6806109.1"/>
    <property type="molecule type" value="Genomic_DNA"/>
</dbReference>
<keyword evidence="1" id="KW-0175">Coiled coil</keyword>
<dbReference type="InterPro" id="IPR036875">
    <property type="entry name" value="Znf_CCHC_sf"/>
</dbReference>
<sequence>MTVTCSQAAGPSTVPERSDPGGLPPPATEVAVERAVASVPALQAGVAAAVPGGLPPSAEGAAVQGDATSVPALPAGAAATVSGGLPPPAARPSMVIPDILLPPPQLLPTDTQGMMALLQQMLQTQRAQAEAQYRQAEVLRQTMENSHQLAMAAVERGAPATVQGAPDQQHGQGRPSTHLHFRKMNLREFRGTEGILYANDWLEDVQRSLELAEVPRGLWVTSAVSQFFDIALTWYRTDPHASVRGLSWEDFRKLFKEKFYPDVAVSALEGQFASLVQGNSSVDDYAAEFFRLSRFAPSLVQDEGCKARKFRRGLNHAVRTRTSGRRDATFEHILMEAQIGEEDFGLKPKRSSDILGASSSAGPAKRPHFQQRQFQQQQPQLQLQQAPARAQQHQGQGQRQAIQCTFCKKIGHTGEVCRLRLGVCLFCGAPDHQMRDCAARTARQAGQDRVRQARGGQQGRAFAMTVESTQAVAEQVADDSEADCPTYYGVESDGVDLDCGLLVEPLDFAHPE</sequence>
<name>A0AAX6EQK0_IRIPA</name>
<feature type="domain" description="CCHC-type" evidence="3">
    <location>
        <begin position="423"/>
        <end position="439"/>
    </location>
</feature>
<comment type="caution">
    <text evidence="4">The sequence shown here is derived from an EMBL/GenBank/DDBJ whole genome shotgun (WGS) entry which is preliminary data.</text>
</comment>
<dbReference type="Gene3D" id="4.10.60.10">
    <property type="entry name" value="Zinc finger, CCHC-type"/>
    <property type="match status" value="1"/>
</dbReference>
<evidence type="ECO:0000313" key="4">
    <source>
        <dbReference type="EMBL" id="KAJ6806109.1"/>
    </source>
</evidence>
<dbReference type="InterPro" id="IPR001878">
    <property type="entry name" value="Znf_CCHC"/>
</dbReference>
<feature type="region of interest" description="Disordered" evidence="2">
    <location>
        <begin position="1"/>
        <end position="27"/>
    </location>
</feature>
<dbReference type="GO" id="GO:0008270">
    <property type="term" value="F:zinc ion binding"/>
    <property type="evidence" value="ECO:0007669"/>
    <property type="project" value="InterPro"/>
</dbReference>
<dbReference type="PANTHER" id="PTHR34482">
    <property type="entry name" value="DNA DAMAGE-INDUCIBLE PROTEIN 1-LIKE"/>
    <property type="match status" value="1"/>
</dbReference>
<dbReference type="GO" id="GO:0003676">
    <property type="term" value="F:nucleic acid binding"/>
    <property type="evidence" value="ECO:0007669"/>
    <property type="project" value="InterPro"/>
</dbReference>
<dbReference type="SMART" id="SM00343">
    <property type="entry name" value="ZnF_C2HC"/>
    <property type="match status" value="2"/>
</dbReference>